<dbReference type="EnsemblMetazoa" id="ACOM023931-RA">
    <property type="protein sequence ID" value="ACOM023931-PA.1"/>
    <property type="gene ID" value="ACOM023931"/>
</dbReference>
<organism evidence="2">
    <name type="scientific">Anopheles coluzzii</name>
    <name type="common">African malaria mosquito</name>
    <dbReference type="NCBI Taxonomy" id="1518534"/>
    <lineage>
        <taxon>Eukaryota</taxon>
        <taxon>Metazoa</taxon>
        <taxon>Ecdysozoa</taxon>
        <taxon>Arthropoda</taxon>
        <taxon>Hexapoda</taxon>
        <taxon>Insecta</taxon>
        <taxon>Pterygota</taxon>
        <taxon>Neoptera</taxon>
        <taxon>Endopterygota</taxon>
        <taxon>Diptera</taxon>
        <taxon>Nematocera</taxon>
        <taxon>Culicoidea</taxon>
        <taxon>Culicidae</taxon>
        <taxon>Anophelinae</taxon>
        <taxon>Anopheles</taxon>
    </lineage>
</organism>
<accession>A0A8W7P2N3</accession>
<feature type="region of interest" description="Disordered" evidence="1">
    <location>
        <begin position="128"/>
        <end position="167"/>
    </location>
</feature>
<name>A0A8W7P2N3_ANOCL</name>
<reference evidence="2" key="1">
    <citation type="submission" date="2022-08" db="UniProtKB">
        <authorList>
            <consortium name="EnsemblMetazoa"/>
        </authorList>
    </citation>
    <scope>IDENTIFICATION</scope>
</reference>
<feature type="compositionally biased region" description="Pro residues" evidence="1">
    <location>
        <begin position="128"/>
        <end position="156"/>
    </location>
</feature>
<dbReference type="AlphaFoldDB" id="A0A8W7P2N3"/>
<evidence type="ECO:0000313" key="2">
    <source>
        <dbReference type="EnsemblMetazoa" id="ACOM023931-PA.1"/>
    </source>
</evidence>
<dbReference type="Proteomes" id="UP000075882">
    <property type="component" value="Unassembled WGS sequence"/>
</dbReference>
<protein>
    <submittedName>
        <fullName evidence="2">Uncharacterized protein</fullName>
    </submittedName>
</protein>
<sequence>MAGPKNRFSSLHNTAVAVREAKDPHICMLLDCGQQEDDYVVLFSQHGRGNVETSDSLKLRTFWAPSRTVAPALPGFGCDGCSVSALSGFALSPLAEASSLALPGSPSALPLAPGASLSLGFPFGGPLPPGPLPPPPPAVPPGPLPGPPPPPAPPGAPGAAAPAPVAPVPPPPAVAGGFLDLSIASYELLARSVFGREVRRSRL</sequence>
<evidence type="ECO:0000256" key="1">
    <source>
        <dbReference type="SAM" id="MobiDB-lite"/>
    </source>
</evidence>
<proteinExistence type="predicted"/>